<dbReference type="AlphaFoldDB" id="A0A1A9RVY8"/>
<reference evidence="2" key="1">
    <citation type="submission" date="2016-05" db="EMBL/GenBank/DDBJ databases">
        <title>Draft genome of Corynebacterium afermentans subsp. afermentans LCDC 88199T.</title>
        <authorList>
            <person name="Bernier A.-M."/>
            <person name="Bernard K."/>
        </authorList>
    </citation>
    <scope>NUCLEOTIDE SEQUENCE [LARGE SCALE GENOMIC DNA]</scope>
    <source>
        <strain evidence="2">NML02-A-017</strain>
    </source>
</reference>
<dbReference type="Proteomes" id="UP000077885">
    <property type="component" value="Unassembled WGS sequence"/>
</dbReference>
<organism evidence="1 2">
    <name type="scientific">Eikenella longinqua</name>
    <dbReference type="NCBI Taxonomy" id="1795827"/>
    <lineage>
        <taxon>Bacteria</taxon>
        <taxon>Pseudomonadati</taxon>
        <taxon>Pseudomonadota</taxon>
        <taxon>Betaproteobacteria</taxon>
        <taxon>Neisseriales</taxon>
        <taxon>Neisseriaceae</taxon>
        <taxon>Eikenella</taxon>
    </lineage>
</organism>
<accession>A0A1A9RVY8</accession>
<comment type="caution">
    <text evidence="1">The sequence shown here is derived from an EMBL/GenBank/DDBJ whole genome shotgun (WGS) entry which is preliminary data.</text>
</comment>
<name>A0A1A9RVY8_9NEIS</name>
<gene>
    <name evidence="1" type="ORF">A7P95_07510</name>
</gene>
<proteinExistence type="predicted"/>
<dbReference type="EMBL" id="LXSL01000028">
    <property type="protein sequence ID" value="OAM26613.1"/>
    <property type="molecule type" value="Genomic_DNA"/>
</dbReference>
<dbReference type="STRING" id="1795827.A7P95_07510"/>
<evidence type="ECO:0000313" key="1">
    <source>
        <dbReference type="EMBL" id="OAM26613.1"/>
    </source>
</evidence>
<keyword evidence="2" id="KW-1185">Reference proteome</keyword>
<evidence type="ECO:0000313" key="2">
    <source>
        <dbReference type="Proteomes" id="UP000077885"/>
    </source>
</evidence>
<protein>
    <submittedName>
        <fullName evidence="1">Uncharacterized protein</fullName>
    </submittedName>
</protein>
<sequence>MRAYVENLIKKSKVKKREYNSGWGMYLDFEALSEPSDNKMPNKNNIPILFSADFEFEQLDDAAFFMLYLTEDRKSLNFLEISTCFDHFNEEIMALTVLKHLLSNKQSASKAKY</sequence>